<evidence type="ECO:0000313" key="4">
    <source>
        <dbReference type="Proteomes" id="UP000037643"/>
    </source>
</evidence>
<dbReference type="KEGG" id="amx:AM2010_417"/>
<dbReference type="STRING" id="543877.AM2010_417"/>
<accession>A0A0G3X7A4</accession>
<evidence type="ECO:0000256" key="1">
    <source>
        <dbReference type="ARBA" id="ARBA00006484"/>
    </source>
</evidence>
<dbReference type="Gene3D" id="3.40.50.720">
    <property type="entry name" value="NAD(P)-binding Rossmann-like Domain"/>
    <property type="match status" value="1"/>
</dbReference>
<dbReference type="InterPro" id="IPR020904">
    <property type="entry name" value="Sc_DH/Rdtase_CS"/>
</dbReference>
<proteinExistence type="inferred from homology"/>
<keyword evidence="2" id="KW-0560">Oxidoreductase</keyword>
<evidence type="ECO:0000256" key="2">
    <source>
        <dbReference type="ARBA" id="ARBA00023002"/>
    </source>
</evidence>
<sequence>MKLENKTIVMTGGSSGVGLEILRRLAPGNRIVNLSRSAPPRDAGHGDAFDHVETDLADPVALERAIERIGTLCPEGIDSLICCAAVQFTPRLADPTFDRATIAREIAVNLTAPIVLVAGLLRGLMRRPGAFVLNVNSGLALVPKAESAVYCATKAGLDNFSRGLRAQLADCPVRVVQAFLPLVDTPMTAGRGTGKLSADEAARQILEGVERGVADNDIGKVGLLRLVQRISPSLARRIIQGGGR</sequence>
<organism evidence="3 4">
    <name type="scientific">Pelagerythrobacter marensis</name>
    <dbReference type="NCBI Taxonomy" id="543877"/>
    <lineage>
        <taxon>Bacteria</taxon>
        <taxon>Pseudomonadati</taxon>
        <taxon>Pseudomonadota</taxon>
        <taxon>Alphaproteobacteria</taxon>
        <taxon>Sphingomonadales</taxon>
        <taxon>Erythrobacteraceae</taxon>
        <taxon>Pelagerythrobacter</taxon>
    </lineage>
</organism>
<dbReference type="EMBL" id="CP011805">
    <property type="protein sequence ID" value="AKM06504.1"/>
    <property type="molecule type" value="Genomic_DNA"/>
</dbReference>
<keyword evidence="4" id="KW-1185">Reference proteome</keyword>
<dbReference type="InterPro" id="IPR002347">
    <property type="entry name" value="SDR_fam"/>
</dbReference>
<dbReference type="AlphaFoldDB" id="A0A0G3X7A4"/>
<gene>
    <name evidence="3" type="ORF">AM2010_417</name>
</gene>
<dbReference type="OrthoDB" id="9810734at2"/>
<dbReference type="GO" id="GO:0016491">
    <property type="term" value="F:oxidoreductase activity"/>
    <property type="evidence" value="ECO:0007669"/>
    <property type="project" value="UniProtKB-KW"/>
</dbReference>
<dbReference type="PANTHER" id="PTHR44196:SF1">
    <property type="entry name" value="DEHYDROGENASE_REDUCTASE SDR FAMILY MEMBER 7B"/>
    <property type="match status" value="1"/>
</dbReference>
<dbReference type="SUPFAM" id="SSF51735">
    <property type="entry name" value="NAD(P)-binding Rossmann-fold domains"/>
    <property type="match status" value="1"/>
</dbReference>
<dbReference type="GO" id="GO:0016020">
    <property type="term" value="C:membrane"/>
    <property type="evidence" value="ECO:0007669"/>
    <property type="project" value="TreeGrafter"/>
</dbReference>
<reference evidence="3 4" key="1">
    <citation type="submission" date="2015-06" db="EMBL/GenBank/DDBJ databases">
        <authorList>
            <person name="Kim K.M."/>
        </authorList>
    </citation>
    <scope>NUCLEOTIDE SEQUENCE [LARGE SCALE GENOMIC DNA]</scope>
    <source>
        <strain evidence="3 4">KCTC 22370</strain>
    </source>
</reference>
<dbReference type="Pfam" id="PF00106">
    <property type="entry name" value="adh_short"/>
    <property type="match status" value="1"/>
</dbReference>
<protein>
    <submittedName>
        <fullName evidence="3">Putative 3-KETOACYL-COA THIOLASE</fullName>
    </submittedName>
</protein>
<dbReference type="PROSITE" id="PS00061">
    <property type="entry name" value="ADH_SHORT"/>
    <property type="match status" value="1"/>
</dbReference>
<dbReference type="RefSeq" id="WP_047805664.1">
    <property type="nucleotide sequence ID" value="NZ_CP011805.1"/>
</dbReference>
<dbReference type="PANTHER" id="PTHR44196">
    <property type="entry name" value="DEHYDROGENASE/REDUCTASE SDR FAMILY MEMBER 7B"/>
    <property type="match status" value="1"/>
</dbReference>
<dbReference type="InterPro" id="IPR036291">
    <property type="entry name" value="NAD(P)-bd_dom_sf"/>
</dbReference>
<dbReference type="PATRIC" id="fig|543877.4.peg.420"/>
<dbReference type="PRINTS" id="PR00081">
    <property type="entry name" value="GDHRDH"/>
</dbReference>
<dbReference type="Proteomes" id="UP000037643">
    <property type="component" value="Chromosome"/>
</dbReference>
<evidence type="ECO:0000313" key="3">
    <source>
        <dbReference type="EMBL" id="AKM06504.1"/>
    </source>
</evidence>
<comment type="similarity">
    <text evidence="1">Belongs to the short-chain dehydrogenases/reductases (SDR) family.</text>
</comment>
<name>A0A0G3X7A4_9SPHN</name>